<sequence>MVQFTGGHIMKFSSFYTSYPNHEQINNDLIAALNKCSALLDGVFFIKDINNDNEVFLSNPEECLEVVSVSKV</sequence>
<organism evidence="1 2">
    <name type="scientific">Serratia marcescens</name>
    <dbReference type="NCBI Taxonomy" id="615"/>
    <lineage>
        <taxon>Bacteria</taxon>
        <taxon>Pseudomonadati</taxon>
        <taxon>Pseudomonadota</taxon>
        <taxon>Gammaproteobacteria</taxon>
        <taxon>Enterobacterales</taxon>
        <taxon>Yersiniaceae</taxon>
        <taxon>Serratia</taxon>
    </lineage>
</organism>
<reference evidence="1 2" key="1">
    <citation type="submission" date="2018-05" db="EMBL/GenBank/DDBJ databases">
        <title>Klebsiella quasipneumonaiae provides a window into carbapenemase gene transfer, plasmid rearrangements and nosocomial acquisition from the hospital environment.</title>
        <authorList>
            <person name="Mathers A.J."/>
            <person name="Vegesana K."/>
            <person name="Stoesser N."/>
            <person name="Crook D."/>
            <person name="Vaughan A."/>
            <person name="Barry K."/>
            <person name="Parikh H."/>
            <person name="Sebra R."/>
            <person name="Kotay S."/>
            <person name="Walker A.S."/>
            <person name="Sheppard A.E."/>
        </authorList>
    </citation>
    <scope>NUCLEOTIDE SEQUENCE [LARGE SCALE GENOMIC DNA]</scope>
    <source>
        <strain evidence="1 2">CAV1761</strain>
    </source>
</reference>
<evidence type="ECO:0000313" key="2">
    <source>
        <dbReference type="Proteomes" id="UP000245399"/>
    </source>
</evidence>
<dbReference type="AlphaFoldDB" id="A0AB33FZ19"/>
<proteinExistence type="predicted"/>
<gene>
    <name evidence="1" type="ORF">DKC05_23335</name>
</gene>
<accession>A0AB33FZ19</accession>
<name>A0AB33FZ19_SERMA</name>
<protein>
    <submittedName>
        <fullName evidence="1">Uncharacterized protein</fullName>
    </submittedName>
</protein>
<evidence type="ECO:0000313" key="1">
    <source>
        <dbReference type="EMBL" id="AWL70373.1"/>
    </source>
</evidence>
<dbReference type="Proteomes" id="UP000245399">
    <property type="component" value="Chromosome"/>
</dbReference>
<dbReference type="EMBL" id="CP029449">
    <property type="protein sequence ID" value="AWL70373.1"/>
    <property type="molecule type" value="Genomic_DNA"/>
</dbReference>